<evidence type="ECO:0000313" key="4">
    <source>
        <dbReference type="Proteomes" id="UP000194632"/>
    </source>
</evidence>
<gene>
    <name evidence="3" type="ORF">CA982_06175</name>
</gene>
<comment type="caution">
    <text evidence="3">The sequence shown here is derived from an EMBL/GenBank/DDBJ whole genome shotgun (WGS) entry which is preliminary data.</text>
</comment>
<dbReference type="Proteomes" id="UP000194632">
    <property type="component" value="Unassembled WGS sequence"/>
</dbReference>
<evidence type="ECO:0000256" key="1">
    <source>
        <dbReference type="SAM" id="MobiDB-lite"/>
    </source>
</evidence>
<dbReference type="InterPro" id="IPR050625">
    <property type="entry name" value="ParA/MinD_ATPase"/>
</dbReference>
<dbReference type="OrthoDB" id="3204399at2"/>
<feature type="compositionally biased region" description="Pro residues" evidence="1">
    <location>
        <begin position="22"/>
        <end position="45"/>
    </location>
</feature>
<dbReference type="InterPro" id="IPR025669">
    <property type="entry name" value="AAA_dom"/>
</dbReference>
<dbReference type="AlphaFoldDB" id="A0A243QDW4"/>
<dbReference type="GO" id="GO:0005829">
    <property type="term" value="C:cytosol"/>
    <property type="evidence" value="ECO:0007669"/>
    <property type="project" value="TreeGrafter"/>
</dbReference>
<feature type="compositionally biased region" description="Low complexity" evidence="1">
    <location>
        <begin position="10"/>
        <end position="21"/>
    </location>
</feature>
<dbReference type="PANTHER" id="PTHR43384">
    <property type="entry name" value="SEPTUM SITE-DETERMINING PROTEIN MIND HOMOLOG, CHLOROPLASTIC-RELATED"/>
    <property type="match status" value="1"/>
</dbReference>
<dbReference type="PANTHER" id="PTHR43384:SF14">
    <property type="entry name" value="ESX-1 SECRETION-ASSOCIATED PROTEIN ESPI"/>
    <property type="match status" value="1"/>
</dbReference>
<dbReference type="GO" id="GO:0051782">
    <property type="term" value="P:negative regulation of cell division"/>
    <property type="evidence" value="ECO:0007669"/>
    <property type="project" value="TreeGrafter"/>
</dbReference>
<feature type="region of interest" description="Disordered" evidence="1">
    <location>
        <begin position="1"/>
        <end position="254"/>
    </location>
</feature>
<dbReference type="EMBL" id="NGFO01000005">
    <property type="protein sequence ID" value="OUC79880.1"/>
    <property type="molecule type" value="Genomic_DNA"/>
</dbReference>
<dbReference type="Gene3D" id="3.40.50.300">
    <property type="entry name" value="P-loop containing nucleotide triphosphate hydrolases"/>
    <property type="match status" value="1"/>
</dbReference>
<reference evidence="3 4" key="1">
    <citation type="submission" date="2017-05" db="EMBL/GenBank/DDBJ databases">
        <title>Biotechnological potential of actinobacteria isolated from South African environments.</title>
        <authorList>
            <person name="Le Roes-Hill M."/>
            <person name="Prins A."/>
            <person name="Durrell K.A."/>
        </authorList>
    </citation>
    <scope>NUCLEOTIDE SEQUENCE [LARGE SCALE GENOMIC DNA]</scope>
    <source>
        <strain evidence="3">BS2</strain>
    </source>
</reference>
<dbReference type="STRING" id="417102.CA982_06175"/>
<dbReference type="GO" id="GO:0016887">
    <property type="term" value="F:ATP hydrolysis activity"/>
    <property type="evidence" value="ECO:0007669"/>
    <property type="project" value="TreeGrafter"/>
</dbReference>
<dbReference type="GO" id="GO:0009898">
    <property type="term" value="C:cytoplasmic side of plasma membrane"/>
    <property type="evidence" value="ECO:0007669"/>
    <property type="project" value="TreeGrafter"/>
</dbReference>
<organism evidence="3 4">
    <name type="scientific">Gordonia lacunae</name>
    <dbReference type="NCBI Taxonomy" id="417102"/>
    <lineage>
        <taxon>Bacteria</taxon>
        <taxon>Bacillati</taxon>
        <taxon>Actinomycetota</taxon>
        <taxon>Actinomycetes</taxon>
        <taxon>Mycobacteriales</taxon>
        <taxon>Gordoniaceae</taxon>
        <taxon>Gordonia</taxon>
    </lineage>
</organism>
<feature type="compositionally biased region" description="Pro residues" evidence="1">
    <location>
        <begin position="213"/>
        <end position="237"/>
    </location>
</feature>
<feature type="compositionally biased region" description="Pro residues" evidence="1">
    <location>
        <begin position="162"/>
        <end position="175"/>
    </location>
</feature>
<dbReference type="Pfam" id="PF13614">
    <property type="entry name" value="AAA_31"/>
    <property type="match status" value="1"/>
</dbReference>
<dbReference type="InterPro" id="IPR027417">
    <property type="entry name" value="P-loop_NTPase"/>
</dbReference>
<evidence type="ECO:0000313" key="3">
    <source>
        <dbReference type="EMBL" id="OUC79880.1"/>
    </source>
</evidence>
<evidence type="ECO:0000259" key="2">
    <source>
        <dbReference type="Pfam" id="PF13614"/>
    </source>
</evidence>
<feature type="domain" description="AAA" evidence="2">
    <location>
        <begin position="310"/>
        <end position="454"/>
    </location>
</feature>
<dbReference type="SUPFAM" id="SSF52540">
    <property type="entry name" value="P-loop containing nucleoside triphosphate hydrolases"/>
    <property type="match status" value="1"/>
</dbReference>
<name>A0A243QDW4_9ACTN</name>
<keyword evidence="4" id="KW-1185">Reference proteome</keyword>
<dbReference type="GO" id="GO:0005524">
    <property type="term" value="F:ATP binding"/>
    <property type="evidence" value="ECO:0007669"/>
    <property type="project" value="TreeGrafter"/>
</dbReference>
<feature type="compositionally biased region" description="Pro residues" evidence="1">
    <location>
        <begin position="105"/>
        <end position="129"/>
    </location>
</feature>
<protein>
    <submittedName>
        <fullName evidence="3">ATPase</fullName>
    </submittedName>
</protein>
<proteinExistence type="predicted"/>
<accession>A0A243QDW4</accession>
<sequence length="562" mass="58927">MTYENPTRPDGPGADGPKADAPAPPPWLQFAPPPSDPGPPPPQPSVRPNDSGASVGAPTPSGPEADTDPVAPVSDQPDFPQPPVGGFGPSMHPGAEPADPQANGTPPPRFRPEVPPPTNPTAPPWPPGPRSDHFGPDQFGPAQFNVPSPSPGMPPQHADPRFAPPGSPVPPPPGSHPAADPGPSQQSLPPTPVAGHQPPPHAGPAPVGSGPAPNHPGPNHPGPNHPGPNHPGQPFPGQPMQHGYGPPPGGPSLDEVALIRKARRAPSRGWRRAVHTLSAGAINPGESQGDIEYQQLLERVNRPVRGDYRIAVLSLKGGVGKTTTTVGLGSTFASLRGDRVIAVDANPDLGTLAQRIPQQTRSTVRDLLADENVYRYSDVRAHTSQAPSRLEVLASERDPAMAEAFNEEEYRGVITVLQRFYNIIITDCGTGLSHSAMNGVLDLANMIILVSSPALDGARSAGATLDWLEAHGFGHLVSRAVVVLSSSRPGSSTIDTDQLGQHFLTRCRAVHKIPFDDHLAEGADVDLELMSKPTKRSFVELAATIADDFSGGPGHREEPFLR</sequence>
<feature type="compositionally biased region" description="Pro residues" evidence="1">
    <location>
        <begin position="189"/>
        <end position="203"/>
    </location>
</feature>